<dbReference type="GO" id="GO:0016301">
    <property type="term" value="F:kinase activity"/>
    <property type="evidence" value="ECO:0007669"/>
    <property type="project" value="UniProtKB-KW"/>
</dbReference>
<keyword evidence="4" id="KW-0804">Transcription</keyword>
<dbReference type="SMART" id="SM01012">
    <property type="entry name" value="ANTAR"/>
    <property type="match status" value="1"/>
</dbReference>
<keyword evidence="2" id="KW-0418">Kinase</keyword>
<dbReference type="Gene3D" id="1.10.10.10">
    <property type="entry name" value="Winged helix-like DNA-binding domain superfamily/Winged helix DNA-binding domain"/>
    <property type="match status" value="1"/>
</dbReference>
<name>A0A839XDL4_9PSEU</name>
<protein>
    <submittedName>
        <fullName evidence="6">GAF domain-containing protein</fullName>
    </submittedName>
</protein>
<dbReference type="PIRSF" id="PIRSF036625">
    <property type="entry name" value="GAF_ANTAR"/>
    <property type="match status" value="1"/>
</dbReference>
<dbReference type="GO" id="GO:0003723">
    <property type="term" value="F:RNA binding"/>
    <property type="evidence" value="ECO:0007669"/>
    <property type="project" value="InterPro"/>
</dbReference>
<sequence>MAMREQRVADTFVELADTLVAGFDAVEFLHTLTERCVELLDADTAGLLLADERGSLRLVAASTGQTQLLELFQLQEEEGPCLECYHSGQVVTLPDVSQVAGRWPRFSAMATELGFAGVHAIPMQLRTQIIGTLNLFRMHPNGLDETDAKLGKALVDVATIGLLSERAVRHQEMVTEQLQTALNSRVTIEQAKGVLAERNSVDPDQAFTAMRRHARSHNRRLGEVAGEIIAGTVNITDALAEARSGNPNRP</sequence>
<feature type="domain" description="ANTAR" evidence="5">
    <location>
        <begin position="168"/>
        <end position="229"/>
    </location>
</feature>
<dbReference type="SUPFAM" id="SSF52172">
    <property type="entry name" value="CheY-like"/>
    <property type="match status" value="1"/>
</dbReference>
<dbReference type="AlphaFoldDB" id="A0A839XDL4"/>
<evidence type="ECO:0000256" key="1">
    <source>
        <dbReference type="ARBA" id="ARBA00022679"/>
    </source>
</evidence>
<evidence type="ECO:0000313" key="7">
    <source>
        <dbReference type="Proteomes" id="UP000564573"/>
    </source>
</evidence>
<dbReference type="EMBL" id="JACIBS010000001">
    <property type="protein sequence ID" value="MBB3662032.1"/>
    <property type="molecule type" value="Genomic_DNA"/>
</dbReference>
<dbReference type="Pfam" id="PF03861">
    <property type="entry name" value="ANTAR"/>
    <property type="match status" value="1"/>
</dbReference>
<dbReference type="Gene3D" id="3.30.450.40">
    <property type="match status" value="1"/>
</dbReference>
<dbReference type="InterPro" id="IPR005561">
    <property type="entry name" value="ANTAR"/>
</dbReference>
<keyword evidence="7" id="KW-1185">Reference proteome</keyword>
<proteinExistence type="predicted"/>
<dbReference type="SMART" id="SM00065">
    <property type="entry name" value="GAF"/>
    <property type="match status" value="1"/>
</dbReference>
<dbReference type="InterPro" id="IPR036388">
    <property type="entry name" value="WH-like_DNA-bd_sf"/>
</dbReference>
<dbReference type="Pfam" id="PF13185">
    <property type="entry name" value="GAF_2"/>
    <property type="match status" value="1"/>
</dbReference>
<dbReference type="SUPFAM" id="SSF55781">
    <property type="entry name" value="GAF domain-like"/>
    <property type="match status" value="1"/>
</dbReference>
<keyword evidence="1" id="KW-0808">Transferase</keyword>
<reference evidence="6 7" key="1">
    <citation type="submission" date="2020-08" db="EMBL/GenBank/DDBJ databases">
        <title>Sequencing the genomes of 1000 actinobacteria strains.</title>
        <authorList>
            <person name="Klenk H.-P."/>
        </authorList>
    </citation>
    <scope>NUCLEOTIDE SEQUENCE [LARGE SCALE GENOMIC DNA]</scope>
    <source>
        <strain evidence="6 7">DSM 45267</strain>
    </source>
</reference>
<evidence type="ECO:0000313" key="6">
    <source>
        <dbReference type="EMBL" id="MBB3662032.1"/>
    </source>
</evidence>
<keyword evidence="3" id="KW-0805">Transcription regulation</keyword>
<comment type="caution">
    <text evidence="6">The sequence shown here is derived from an EMBL/GenBank/DDBJ whole genome shotgun (WGS) entry which is preliminary data.</text>
</comment>
<dbReference type="PROSITE" id="PS50921">
    <property type="entry name" value="ANTAR"/>
    <property type="match status" value="1"/>
</dbReference>
<dbReference type="InterPro" id="IPR012074">
    <property type="entry name" value="GAF_ANTAR"/>
</dbReference>
<evidence type="ECO:0000256" key="3">
    <source>
        <dbReference type="ARBA" id="ARBA00023015"/>
    </source>
</evidence>
<evidence type="ECO:0000256" key="4">
    <source>
        <dbReference type="ARBA" id="ARBA00023163"/>
    </source>
</evidence>
<dbReference type="Proteomes" id="UP000564573">
    <property type="component" value="Unassembled WGS sequence"/>
</dbReference>
<organism evidence="6 7">
    <name type="scientific">Prauserella sediminis</name>
    <dbReference type="NCBI Taxonomy" id="577680"/>
    <lineage>
        <taxon>Bacteria</taxon>
        <taxon>Bacillati</taxon>
        <taxon>Actinomycetota</taxon>
        <taxon>Actinomycetes</taxon>
        <taxon>Pseudonocardiales</taxon>
        <taxon>Pseudonocardiaceae</taxon>
        <taxon>Prauserella</taxon>
        <taxon>Prauserella salsuginis group</taxon>
    </lineage>
</organism>
<dbReference type="InterPro" id="IPR011006">
    <property type="entry name" value="CheY-like_superfamily"/>
</dbReference>
<dbReference type="InterPro" id="IPR003018">
    <property type="entry name" value="GAF"/>
</dbReference>
<gene>
    <name evidence="6" type="ORF">FB384_000936</name>
</gene>
<dbReference type="RefSeq" id="WP_221212645.1">
    <property type="nucleotide sequence ID" value="NZ_JACIBS010000001.1"/>
</dbReference>
<accession>A0A839XDL4</accession>
<evidence type="ECO:0000259" key="5">
    <source>
        <dbReference type="PROSITE" id="PS50921"/>
    </source>
</evidence>
<dbReference type="InterPro" id="IPR029016">
    <property type="entry name" value="GAF-like_dom_sf"/>
</dbReference>
<evidence type="ECO:0000256" key="2">
    <source>
        <dbReference type="ARBA" id="ARBA00022777"/>
    </source>
</evidence>